<comment type="caution">
    <text evidence="2">The sequence shown here is derived from an EMBL/GenBank/DDBJ whole genome shotgun (WGS) entry which is preliminary data.</text>
</comment>
<dbReference type="PANTHER" id="PTHR38441">
    <property type="entry name" value="INTEGRAL MEMBRANE PROTEIN-RELATED"/>
    <property type="match status" value="1"/>
</dbReference>
<evidence type="ECO:0000313" key="2">
    <source>
        <dbReference type="EMBL" id="MCW1886090.1"/>
    </source>
</evidence>
<gene>
    <name evidence="2" type="ORF">OKA04_15230</name>
</gene>
<dbReference type="PANTHER" id="PTHR38441:SF1">
    <property type="entry name" value="MEMBRANE PROTEIN"/>
    <property type="match status" value="1"/>
</dbReference>
<dbReference type="RefSeq" id="WP_264502044.1">
    <property type="nucleotide sequence ID" value="NZ_JAPDDS010000008.1"/>
</dbReference>
<keyword evidence="1" id="KW-1133">Transmembrane helix</keyword>
<organism evidence="2 3">
    <name type="scientific">Luteolibacter flavescens</name>
    <dbReference type="NCBI Taxonomy" id="1859460"/>
    <lineage>
        <taxon>Bacteria</taxon>
        <taxon>Pseudomonadati</taxon>
        <taxon>Verrucomicrobiota</taxon>
        <taxon>Verrucomicrobiia</taxon>
        <taxon>Verrucomicrobiales</taxon>
        <taxon>Verrucomicrobiaceae</taxon>
        <taxon>Luteolibacter</taxon>
    </lineage>
</organism>
<reference evidence="2 3" key="1">
    <citation type="submission" date="2022-10" db="EMBL/GenBank/DDBJ databases">
        <title>Luteolibacter flavescens strain MCCC 1K03193, whole genome shotgun sequencing project.</title>
        <authorList>
            <person name="Zhao G."/>
            <person name="Shen L."/>
        </authorList>
    </citation>
    <scope>NUCLEOTIDE SEQUENCE [LARGE SCALE GENOMIC DNA]</scope>
    <source>
        <strain evidence="2 3">MCCC 1K03193</strain>
    </source>
</reference>
<proteinExistence type="predicted"/>
<keyword evidence="1" id="KW-0472">Membrane</keyword>
<keyword evidence="1" id="KW-0812">Transmembrane</keyword>
<dbReference type="InterPro" id="IPR007436">
    <property type="entry name" value="DUF485"/>
</dbReference>
<sequence length="109" mass="12522">MANPTQPDWEALARLPAFHELLAAKRRFIVPATIFFLIYYMTLPVLIGYFPEMMKQPLVGKVNGAYLFAFSQFLMTFGMAWLYMRTARKWDAMEHALLASIESKPNANA</sequence>
<dbReference type="Pfam" id="PF04341">
    <property type="entry name" value="DUF485"/>
    <property type="match status" value="1"/>
</dbReference>
<protein>
    <submittedName>
        <fullName evidence="2">DUF485 domain-containing protein</fullName>
    </submittedName>
</protein>
<keyword evidence="3" id="KW-1185">Reference proteome</keyword>
<dbReference type="Proteomes" id="UP001207930">
    <property type="component" value="Unassembled WGS sequence"/>
</dbReference>
<feature type="transmembrane region" description="Helical" evidence="1">
    <location>
        <begin position="65"/>
        <end position="84"/>
    </location>
</feature>
<dbReference type="EMBL" id="JAPDDS010000008">
    <property type="protein sequence ID" value="MCW1886090.1"/>
    <property type="molecule type" value="Genomic_DNA"/>
</dbReference>
<name>A0ABT3FSX9_9BACT</name>
<accession>A0ABT3FSX9</accession>
<feature type="transmembrane region" description="Helical" evidence="1">
    <location>
        <begin position="28"/>
        <end position="50"/>
    </location>
</feature>
<evidence type="ECO:0000313" key="3">
    <source>
        <dbReference type="Proteomes" id="UP001207930"/>
    </source>
</evidence>
<evidence type="ECO:0000256" key="1">
    <source>
        <dbReference type="SAM" id="Phobius"/>
    </source>
</evidence>